<evidence type="ECO:0000256" key="1">
    <source>
        <dbReference type="ARBA" id="ARBA00022679"/>
    </source>
</evidence>
<protein>
    <submittedName>
        <fullName evidence="4">N-acetyltransferase</fullName>
        <ecNumber evidence="4">2.3.1.-</ecNumber>
    </submittedName>
</protein>
<keyword evidence="2 4" id="KW-0012">Acyltransferase</keyword>
<feature type="domain" description="N-acetyltransferase" evidence="3">
    <location>
        <begin position="1"/>
        <end position="142"/>
    </location>
</feature>
<dbReference type="GO" id="GO:0016746">
    <property type="term" value="F:acyltransferase activity"/>
    <property type="evidence" value="ECO:0007669"/>
    <property type="project" value="UniProtKB-KW"/>
</dbReference>
<gene>
    <name evidence="4" type="ORF">O0S10_09080</name>
</gene>
<dbReference type="PROSITE" id="PS51186">
    <property type="entry name" value="GNAT"/>
    <property type="match status" value="1"/>
</dbReference>
<dbReference type="PANTHER" id="PTHR43800">
    <property type="entry name" value="PEPTIDYL-LYSINE N-ACETYLTRANSFERASE YJAB"/>
    <property type="match status" value="1"/>
</dbReference>
<dbReference type="CDD" id="cd04301">
    <property type="entry name" value="NAT_SF"/>
    <property type="match status" value="1"/>
</dbReference>
<evidence type="ECO:0000313" key="5">
    <source>
        <dbReference type="Proteomes" id="UP001141422"/>
    </source>
</evidence>
<dbReference type="EC" id="2.3.1.-" evidence="4"/>
<dbReference type="Proteomes" id="UP001141422">
    <property type="component" value="Unassembled WGS sequence"/>
</dbReference>
<sequence>MIRLFVPEDTESVMDIWFSASLLAHDFIPASYWKEQSGVVRDQYLPLSVTYVFVEEDRVCGFLSILNGSTIGALFVAPDCQGRGIGSALLGHVQEAAEVLTLCVYVENSAARMFYEKRGFVLLSRRETETGHDEYVMRWVAES</sequence>
<dbReference type="InterPro" id="IPR016181">
    <property type="entry name" value="Acyl_CoA_acyltransferase"/>
</dbReference>
<proteinExistence type="predicted"/>
<evidence type="ECO:0000256" key="2">
    <source>
        <dbReference type="ARBA" id="ARBA00023315"/>
    </source>
</evidence>
<dbReference type="EMBL" id="JAPTGB010000022">
    <property type="protein sequence ID" value="MCZ0861370.1"/>
    <property type="molecule type" value="Genomic_DNA"/>
</dbReference>
<dbReference type="NCBIfam" id="NF007853">
    <property type="entry name" value="PRK10562.1"/>
    <property type="match status" value="1"/>
</dbReference>
<evidence type="ECO:0000313" key="4">
    <source>
        <dbReference type="EMBL" id="MCZ0861370.1"/>
    </source>
</evidence>
<keyword evidence="1 4" id="KW-0808">Transferase</keyword>
<keyword evidence="5" id="KW-1185">Reference proteome</keyword>
<reference evidence="4" key="1">
    <citation type="submission" date="2022-12" db="EMBL/GenBank/DDBJ databases">
        <title>Isolation and characterisation of novel Methanocorpusculum spp. from native Australian herbivores indicates the genus is ancestrally host-associated.</title>
        <authorList>
            <person name="Volmer J.G."/>
            <person name="Soo R.M."/>
            <person name="Evans P.N."/>
            <person name="Hoedt E.C."/>
            <person name="Astorga Alsina A.L."/>
            <person name="Woodcroft B.J."/>
            <person name="Tyson G.W."/>
            <person name="Hugenholtz P."/>
            <person name="Morrison M."/>
        </authorList>
    </citation>
    <scope>NUCLEOTIDE SEQUENCE</scope>
    <source>
        <strain evidence="4">MG</strain>
    </source>
</reference>
<name>A0ABT4II19_9EURY</name>
<dbReference type="Pfam" id="PF13508">
    <property type="entry name" value="Acetyltransf_7"/>
    <property type="match status" value="1"/>
</dbReference>
<organism evidence="4 5">
    <name type="scientific">Methanocorpusculum petauri</name>
    <dbReference type="NCBI Taxonomy" id="3002863"/>
    <lineage>
        <taxon>Archaea</taxon>
        <taxon>Methanobacteriati</taxon>
        <taxon>Methanobacteriota</taxon>
        <taxon>Stenosarchaea group</taxon>
        <taxon>Methanomicrobia</taxon>
        <taxon>Methanomicrobiales</taxon>
        <taxon>Methanocorpusculaceae</taxon>
        <taxon>Methanocorpusculum</taxon>
    </lineage>
</organism>
<dbReference type="Gene3D" id="3.40.630.30">
    <property type="match status" value="1"/>
</dbReference>
<dbReference type="PANTHER" id="PTHR43800:SF1">
    <property type="entry name" value="PEPTIDYL-LYSINE N-ACETYLTRANSFERASE YJAB"/>
    <property type="match status" value="1"/>
</dbReference>
<dbReference type="SUPFAM" id="SSF55729">
    <property type="entry name" value="Acyl-CoA N-acyltransferases (Nat)"/>
    <property type="match status" value="1"/>
</dbReference>
<comment type="caution">
    <text evidence="4">The sequence shown here is derived from an EMBL/GenBank/DDBJ whole genome shotgun (WGS) entry which is preliminary data.</text>
</comment>
<dbReference type="InterPro" id="IPR000182">
    <property type="entry name" value="GNAT_dom"/>
</dbReference>
<dbReference type="RefSeq" id="WP_268925557.1">
    <property type="nucleotide sequence ID" value="NZ_JAPTGB010000022.1"/>
</dbReference>
<evidence type="ECO:0000259" key="3">
    <source>
        <dbReference type="PROSITE" id="PS51186"/>
    </source>
</evidence>
<accession>A0ABT4II19</accession>